<keyword evidence="9" id="KW-1185">Reference proteome</keyword>
<evidence type="ECO:0000256" key="1">
    <source>
        <dbReference type="ARBA" id="ARBA00001353"/>
    </source>
</evidence>
<evidence type="ECO:0000313" key="8">
    <source>
        <dbReference type="EMBL" id="ADE55412.1"/>
    </source>
</evidence>
<dbReference type="HOGENOM" id="CLU_112632_1_3_0"/>
<dbReference type="GO" id="GO:0005737">
    <property type="term" value="C:cytoplasm"/>
    <property type="evidence" value="ECO:0007669"/>
    <property type="project" value="TreeGrafter"/>
</dbReference>
<dbReference type="GO" id="GO:0046656">
    <property type="term" value="P:folic acid biosynthetic process"/>
    <property type="evidence" value="ECO:0007669"/>
    <property type="project" value="UniProtKB-UniRule"/>
</dbReference>
<comment type="similarity">
    <text evidence="3 6">Belongs to the DHNA family.</text>
</comment>
<dbReference type="NCBIfam" id="TIGR00526">
    <property type="entry name" value="folB_dom"/>
    <property type="match status" value="1"/>
</dbReference>
<protein>
    <recommendedName>
        <fullName evidence="6">7,8-dihydroneopterin aldolase</fullName>
        <ecNumber evidence="6">4.1.2.25</ecNumber>
    </recommendedName>
</protein>
<dbReference type="OrthoDB" id="9808041at2"/>
<dbReference type="PANTHER" id="PTHR42844">
    <property type="entry name" value="DIHYDRONEOPTERIN ALDOLASE 1-RELATED"/>
    <property type="match status" value="1"/>
</dbReference>
<dbReference type="KEGG" id="caa:Caka_2396"/>
<accession>D5END6</accession>
<keyword evidence="4 6" id="KW-0289">Folate biosynthesis</keyword>
<evidence type="ECO:0000313" key="9">
    <source>
        <dbReference type="Proteomes" id="UP000000925"/>
    </source>
</evidence>
<comment type="function">
    <text evidence="6">Catalyzes the conversion of 7,8-dihydroneopterin to 6-hydroxymethyl-7,8-dihydropterin.</text>
</comment>
<dbReference type="FunFam" id="3.30.1130.10:FF:000003">
    <property type="entry name" value="7,8-dihydroneopterin aldolase"/>
    <property type="match status" value="1"/>
</dbReference>
<sequence length="121" mass="13598">MNKTVIRLKGLAFYAYHGVLAEEAKLGQRFKVNVTLRLDDGLDFEADTTEQTVDYSAVYSTVESVFTGFRFKLIERAAEVIAEEILEHYAKVQEVSVEVIKPSAPVSCICDSMTVELTRSR</sequence>
<name>D5END6_CORAD</name>
<dbReference type="InterPro" id="IPR006157">
    <property type="entry name" value="FolB_dom"/>
</dbReference>
<dbReference type="SMART" id="SM00905">
    <property type="entry name" value="FolB"/>
    <property type="match status" value="1"/>
</dbReference>
<gene>
    <name evidence="8" type="ordered locus">Caka_2396</name>
</gene>
<dbReference type="UniPathway" id="UPA00077">
    <property type="reaction ID" value="UER00154"/>
</dbReference>
<evidence type="ECO:0000256" key="2">
    <source>
        <dbReference type="ARBA" id="ARBA00005013"/>
    </source>
</evidence>
<dbReference type="GO" id="GO:0046654">
    <property type="term" value="P:tetrahydrofolate biosynthetic process"/>
    <property type="evidence" value="ECO:0007669"/>
    <property type="project" value="UniProtKB-UniRule"/>
</dbReference>
<organism evidence="8 9">
    <name type="scientific">Coraliomargarita akajimensis (strain DSM 45221 / IAM 15411 / JCM 23193 / KCTC 12865 / 04OKA010-24)</name>
    <dbReference type="NCBI Taxonomy" id="583355"/>
    <lineage>
        <taxon>Bacteria</taxon>
        <taxon>Pseudomonadati</taxon>
        <taxon>Verrucomicrobiota</taxon>
        <taxon>Opitutia</taxon>
        <taxon>Puniceicoccales</taxon>
        <taxon>Coraliomargaritaceae</taxon>
        <taxon>Coraliomargarita</taxon>
    </lineage>
</organism>
<evidence type="ECO:0000256" key="6">
    <source>
        <dbReference type="RuleBase" id="RU362079"/>
    </source>
</evidence>
<dbReference type="SUPFAM" id="SSF55620">
    <property type="entry name" value="Tetrahydrobiopterin biosynthesis enzymes-like"/>
    <property type="match status" value="1"/>
</dbReference>
<dbReference type="Gene3D" id="3.30.1130.10">
    <property type="match status" value="1"/>
</dbReference>
<dbReference type="eggNOG" id="COG1539">
    <property type="taxonomic scope" value="Bacteria"/>
</dbReference>
<evidence type="ECO:0000256" key="3">
    <source>
        <dbReference type="ARBA" id="ARBA00005708"/>
    </source>
</evidence>
<dbReference type="InterPro" id="IPR006156">
    <property type="entry name" value="Dihydroneopterin_aldolase"/>
</dbReference>
<dbReference type="GO" id="GO:0004150">
    <property type="term" value="F:dihydroneopterin aldolase activity"/>
    <property type="evidence" value="ECO:0007669"/>
    <property type="project" value="UniProtKB-UniRule"/>
</dbReference>
<evidence type="ECO:0000256" key="4">
    <source>
        <dbReference type="ARBA" id="ARBA00022909"/>
    </source>
</evidence>
<dbReference type="EC" id="4.1.2.25" evidence="6"/>
<dbReference type="InterPro" id="IPR043133">
    <property type="entry name" value="GTP-CH-I_C/QueF"/>
</dbReference>
<dbReference type="EMBL" id="CP001998">
    <property type="protein sequence ID" value="ADE55412.1"/>
    <property type="molecule type" value="Genomic_DNA"/>
</dbReference>
<dbReference type="NCBIfam" id="TIGR00525">
    <property type="entry name" value="folB"/>
    <property type="match status" value="1"/>
</dbReference>
<dbReference type="Proteomes" id="UP000000925">
    <property type="component" value="Chromosome"/>
</dbReference>
<feature type="domain" description="Dihydroneopterin aldolase/epimerase" evidence="7">
    <location>
        <begin position="6"/>
        <end position="119"/>
    </location>
</feature>
<comment type="catalytic activity">
    <reaction evidence="1 6">
        <text>7,8-dihydroneopterin = 6-hydroxymethyl-7,8-dihydropterin + glycolaldehyde</text>
        <dbReference type="Rhea" id="RHEA:10540"/>
        <dbReference type="ChEBI" id="CHEBI:17001"/>
        <dbReference type="ChEBI" id="CHEBI:17071"/>
        <dbReference type="ChEBI" id="CHEBI:44841"/>
        <dbReference type="EC" id="4.1.2.25"/>
    </reaction>
</comment>
<dbReference type="RefSeq" id="WP_013044134.1">
    <property type="nucleotide sequence ID" value="NC_014008.1"/>
</dbReference>
<dbReference type="PANTHER" id="PTHR42844:SF1">
    <property type="entry name" value="DIHYDRONEOPTERIN ALDOLASE 1-RELATED"/>
    <property type="match status" value="1"/>
</dbReference>
<reference evidence="8 9" key="1">
    <citation type="journal article" date="2010" name="Stand. Genomic Sci.">
        <title>Complete genome sequence of Coraliomargarita akajimensis type strain (04OKA010-24).</title>
        <authorList>
            <person name="Mavromatis K."/>
            <person name="Abt B."/>
            <person name="Brambilla E."/>
            <person name="Lapidus A."/>
            <person name="Copeland A."/>
            <person name="Deshpande S."/>
            <person name="Nolan M."/>
            <person name="Lucas S."/>
            <person name="Tice H."/>
            <person name="Cheng J.F."/>
            <person name="Han C."/>
            <person name="Detter J.C."/>
            <person name="Woyke T."/>
            <person name="Goodwin L."/>
            <person name="Pitluck S."/>
            <person name="Held B."/>
            <person name="Brettin T."/>
            <person name="Tapia R."/>
            <person name="Ivanova N."/>
            <person name="Mikhailova N."/>
            <person name="Pati A."/>
            <person name="Liolios K."/>
            <person name="Chen A."/>
            <person name="Palaniappan K."/>
            <person name="Land M."/>
            <person name="Hauser L."/>
            <person name="Chang Y.J."/>
            <person name="Jeffries C.D."/>
            <person name="Rohde M."/>
            <person name="Goker M."/>
            <person name="Bristow J."/>
            <person name="Eisen J.A."/>
            <person name="Markowitz V."/>
            <person name="Hugenholtz P."/>
            <person name="Klenk H.P."/>
            <person name="Kyrpides N.C."/>
        </authorList>
    </citation>
    <scope>NUCLEOTIDE SEQUENCE [LARGE SCALE GENOMIC DNA]</scope>
    <source>
        <strain evidence="9">DSM 45221 / IAM 15411 / JCM 23193 / KCTC 12865</strain>
    </source>
</reference>
<evidence type="ECO:0000259" key="7">
    <source>
        <dbReference type="SMART" id="SM00905"/>
    </source>
</evidence>
<proteinExistence type="inferred from homology"/>
<comment type="pathway">
    <text evidence="2 6">Cofactor biosynthesis; tetrahydrofolate biosynthesis; 2-amino-4-hydroxy-6-hydroxymethyl-7,8-dihydropteridine diphosphate from 7,8-dihydroneopterin triphosphate: step 3/4.</text>
</comment>
<evidence type="ECO:0000256" key="5">
    <source>
        <dbReference type="ARBA" id="ARBA00023239"/>
    </source>
</evidence>
<keyword evidence="5 6" id="KW-0456">Lyase</keyword>
<dbReference type="STRING" id="583355.Caka_2396"/>
<dbReference type="Pfam" id="PF02152">
    <property type="entry name" value="FolB"/>
    <property type="match status" value="1"/>
</dbReference>
<dbReference type="CDD" id="cd00534">
    <property type="entry name" value="DHNA_DHNTPE"/>
    <property type="match status" value="1"/>
</dbReference>
<dbReference type="AlphaFoldDB" id="D5END6"/>